<dbReference type="PANTHER" id="PTHR23239">
    <property type="entry name" value="INTERMEDIATE FILAMENT"/>
    <property type="match status" value="1"/>
</dbReference>
<keyword evidence="1" id="KW-0403">Intermediate filament</keyword>
<evidence type="ECO:0000313" key="5">
    <source>
        <dbReference type="EMBL" id="CAI9569808.1"/>
    </source>
</evidence>
<keyword evidence="6" id="KW-1185">Reference proteome</keyword>
<evidence type="ECO:0000259" key="4">
    <source>
        <dbReference type="PROSITE" id="PS51842"/>
    </source>
</evidence>
<comment type="caution">
    <text evidence="5">The sequence shown here is derived from an EMBL/GenBank/DDBJ whole genome shotgun (WGS) entry which is preliminary data.</text>
</comment>
<evidence type="ECO:0000256" key="2">
    <source>
        <dbReference type="ARBA" id="ARBA00023054"/>
    </source>
</evidence>
<protein>
    <recommendedName>
        <fullName evidence="4">IF rod domain-containing protein</fullName>
    </recommendedName>
</protein>
<reference evidence="5" key="1">
    <citation type="submission" date="2023-05" db="EMBL/GenBank/DDBJ databases">
        <authorList>
            <person name="Stuckert A."/>
        </authorList>
    </citation>
    <scope>NUCLEOTIDE SEQUENCE</scope>
</reference>
<dbReference type="Gene3D" id="1.20.5.1160">
    <property type="entry name" value="Vasodilator-stimulated phosphoprotein"/>
    <property type="match status" value="1"/>
</dbReference>
<evidence type="ECO:0000256" key="1">
    <source>
        <dbReference type="ARBA" id="ARBA00022754"/>
    </source>
</evidence>
<dbReference type="PROSITE" id="PS51842">
    <property type="entry name" value="IF_ROD_2"/>
    <property type="match status" value="1"/>
</dbReference>
<evidence type="ECO:0000256" key="3">
    <source>
        <dbReference type="SAM" id="Coils"/>
    </source>
</evidence>
<dbReference type="PANTHER" id="PTHR23239:SF121">
    <property type="entry name" value="KERATIN, TYPE I CYTOSKELETAL 13"/>
    <property type="match status" value="1"/>
</dbReference>
<evidence type="ECO:0000313" key="6">
    <source>
        <dbReference type="Proteomes" id="UP001162483"/>
    </source>
</evidence>
<proteinExistence type="predicted"/>
<accession>A0ABN9DEB1</accession>
<dbReference type="Pfam" id="PF00038">
    <property type="entry name" value="Filament"/>
    <property type="match status" value="1"/>
</dbReference>
<name>A0ABN9DEB1_9NEOB</name>
<feature type="non-terminal residue" evidence="5">
    <location>
        <position position="1"/>
    </location>
</feature>
<dbReference type="SMART" id="SM01391">
    <property type="entry name" value="Filament"/>
    <property type="match status" value="1"/>
</dbReference>
<dbReference type="EMBL" id="CATNWA010014268">
    <property type="protein sequence ID" value="CAI9569808.1"/>
    <property type="molecule type" value="Genomic_DNA"/>
</dbReference>
<dbReference type="PRINTS" id="PR01248">
    <property type="entry name" value="TYPE1KERATIN"/>
</dbReference>
<feature type="domain" description="IF rod" evidence="4">
    <location>
        <begin position="1"/>
        <end position="172"/>
    </location>
</feature>
<dbReference type="InterPro" id="IPR039008">
    <property type="entry name" value="IF_rod_dom"/>
</dbReference>
<dbReference type="Proteomes" id="UP001162483">
    <property type="component" value="Unassembled WGS sequence"/>
</dbReference>
<feature type="coiled-coil region" evidence="3">
    <location>
        <begin position="65"/>
        <end position="151"/>
    </location>
</feature>
<feature type="non-terminal residue" evidence="5">
    <location>
        <position position="172"/>
    </location>
</feature>
<sequence length="172" mass="19975">QKPKPTQDYSHYFKTIEDLQKKIHDATVNNGRITLQIDNARLAADDFKLKYENERFLHQSVEADINGLRKVLDDLTLTRSDLESQIENLKDELAMIKKNHEEDMKALRGQVQGTVNVDINPAPGVDLQKVLSDMRQEYEMLAAKNQRDTEEWYRAKSEELNNQMSMDSHEIS</sequence>
<gene>
    <name evidence="5" type="ORF">SPARVUS_LOCUS6982363</name>
</gene>
<organism evidence="5 6">
    <name type="scientific">Staurois parvus</name>
    <dbReference type="NCBI Taxonomy" id="386267"/>
    <lineage>
        <taxon>Eukaryota</taxon>
        <taxon>Metazoa</taxon>
        <taxon>Chordata</taxon>
        <taxon>Craniata</taxon>
        <taxon>Vertebrata</taxon>
        <taxon>Euteleostomi</taxon>
        <taxon>Amphibia</taxon>
        <taxon>Batrachia</taxon>
        <taxon>Anura</taxon>
        <taxon>Neobatrachia</taxon>
        <taxon>Ranoidea</taxon>
        <taxon>Ranidae</taxon>
        <taxon>Staurois</taxon>
    </lineage>
</organism>
<keyword evidence="2 3" id="KW-0175">Coiled coil</keyword>
<dbReference type="InterPro" id="IPR002957">
    <property type="entry name" value="Keratin_I"/>
</dbReference>
<dbReference type="Gene3D" id="1.20.5.500">
    <property type="entry name" value="Single helix bin"/>
    <property type="match status" value="1"/>
</dbReference>